<feature type="repeat" description="PPR" evidence="2">
    <location>
        <begin position="392"/>
        <end position="426"/>
    </location>
</feature>
<accession>A0A9P6YF83</accession>
<feature type="repeat" description="PPR" evidence="2">
    <location>
        <begin position="322"/>
        <end position="356"/>
    </location>
</feature>
<name>A0A9P6YF83_RHIOR</name>
<evidence type="ECO:0000313" key="4">
    <source>
        <dbReference type="EMBL" id="KAG1546966.1"/>
    </source>
</evidence>
<feature type="repeat" description="PPR" evidence="2">
    <location>
        <begin position="37"/>
        <end position="71"/>
    </location>
</feature>
<dbReference type="InterPro" id="IPR011990">
    <property type="entry name" value="TPR-like_helical_dom_sf"/>
</dbReference>
<keyword evidence="1" id="KW-0677">Repeat</keyword>
<dbReference type="Pfam" id="PF13812">
    <property type="entry name" value="PPR_3"/>
    <property type="match status" value="1"/>
</dbReference>
<gene>
    <name evidence="4" type="ORF">G6F51_004550</name>
</gene>
<dbReference type="PANTHER" id="PTHR47936">
    <property type="entry name" value="PPR_LONG DOMAIN-CONTAINING PROTEIN"/>
    <property type="match status" value="1"/>
</dbReference>
<dbReference type="InterPro" id="IPR002885">
    <property type="entry name" value="PPR_rpt"/>
</dbReference>
<dbReference type="EMBL" id="JAANIT010000514">
    <property type="protein sequence ID" value="KAG1546966.1"/>
    <property type="molecule type" value="Genomic_DNA"/>
</dbReference>
<dbReference type="Gene3D" id="1.25.40.10">
    <property type="entry name" value="Tetratricopeptide repeat domain"/>
    <property type="match status" value="3"/>
</dbReference>
<dbReference type="Pfam" id="PF23276">
    <property type="entry name" value="TPR_24"/>
    <property type="match status" value="2"/>
</dbReference>
<organism evidence="4 5">
    <name type="scientific">Rhizopus oryzae</name>
    <name type="common">Mucormycosis agent</name>
    <name type="synonym">Rhizopus arrhizus var. delemar</name>
    <dbReference type="NCBI Taxonomy" id="64495"/>
    <lineage>
        <taxon>Eukaryota</taxon>
        <taxon>Fungi</taxon>
        <taxon>Fungi incertae sedis</taxon>
        <taxon>Mucoromycota</taxon>
        <taxon>Mucoromycotina</taxon>
        <taxon>Mucoromycetes</taxon>
        <taxon>Mucorales</taxon>
        <taxon>Mucorineae</taxon>
        <taxon>Rhizopodaceae</taxon>
        <taxon>Rhizopus</taxon>
    </lineage>
</organism>
<dbReference type="PANTHER" id="PTHR47936:SF1">
    <property type="entry name" value="PENTATRICOPEPTIDE REPEAT-CONTAINING PROTEIN GUN1, CHLOROPLASTIC"/>
    <property type="match status" value="1"/>
</dbReference>
<dbReference type="GO" id="GO:0031930">
    <property type="term" value="P:mitochondria-nucleus signaling pathway"/>
    <property type="evidence" value="ECO:0007669"/>
    <property type="project" value="TreeGrafter"/>
</dbReference>
<proteinExistence type="predicted"/>
<dbReference type="Proteomes" id="UP000717996">
    <property type="component" value="Unassembled WGS sequence"/>
</dbReference>
<comment type="caution">
    <text evidence="4">The sequence shown here is derived from an EMBL/GenBank/DDBJ whole genome shotgun (WGS) entry which is preliminary data.</text>
</comment>
<feature type="domain" description="Pentatricopeptide repeat-containing protein-mitochondrial" evidence="3">
    <location>
        <begin position="79"/>
        <end position="151"/>
    </location>
</feature>
<dbReference type="InterPro" id="IPR057027">
    <property type="entry name" value="TPR_mt"/>
</dbReference>
<dbReference type="PROSITE" id="PS51375">
    <property type="entry name" value="PPR"/>
    <property type="match status" value="4"/>
</dbReference>
<dbReference type="Pfam" id="PF01535">
    <property type="entry name" value="PPR"/>
    <property type="match status" value="1"/>
</dbReference>
<dbReference type="AlphaFoldDB" id="A0A9P6YF83"/>
<sequence>MARVLEDSAARKLGPGTTLQHVLRLAQQLNNSNTPFDMKTYEHLLSAYSKAGKCDKIKLLLKQMKAKDIKPARTFFDKALQLAARFGNSTLQAELLLHMEYYGYPKTTKTYHYMLTCMRENMELERALDTIEHMKKQGIEPSTLSYMGIIHLAVLLQQPRTAYELLCSAKQLSDFPWHDEFLFLQVLRSSAYHNEYDIVKTIWEEAVIHKKFKPDEGVCLHVLNTAGKSADPQLSSSVIEYIGRQGYPYRECHFQLLLETFASTGNIIGTFELFNVMRAVGIIPNKKTVAPIVSIFVHDKNAIEKAKDALHHIASTNSEKLDIAAFNLVIHVLASSGKNEEAISLLGQIDEFGLKPNNETLDAALDACIHSKDVTLGEEIYKDMLSKGVKKTVSSLNKMVVLMCTQDDYEDAFKYLEEMKHLGMVPYRGSYYKLVKKLAASNDSRLNIALDDMKDYGYKLSTHLEQYIQKAEELEIERKEGLLSSSSW</sequence>
<reference evidence="4" key="1">
    <citation type="journal article" date="2020" name="Microb. Genom.">
        <title>Genetic diversity of clinical and environmental Mucorales isolates obtained from an investigation of mucormycosis cases among solid organ transplant recipients.</title>
        <authorList>
            <person name="Nguyen M.H."/>
            <person name="Kaul D."/>
            <person name="Muto C."/>
            <person name="Cheng S.J."/>
            <person name="Richter R.A."/>
            <person name="Bruno V.M."/>
            <person name="Liu G."/>
            <person name="Beyhan S."/>
            <person name="Sundermann A.J."/>
            <person name="Mounaud S."/>
            <person name="Pasculle A.W."/>
            <person name="Nierman W.C."/>
            <person name="Driscoll E."/>
            <person name="Cumbie R."/>
            <person name="Clancy C.J."/>
            <person name="Dupont C.L."/>
        </authorList>
    </citation>
    <scope>NUCLEOTIDE SEQUENCE</scope>
    <source>
        <strain evidence="4">GL16</strain>
    </source>
</reference>
<evidence type="ECO:0000256" key="1">
    <source>
        <dbReference type="ARBA" id="ARBA00022737"/>
    </source>
</evidence>
<evidence type="ECO:0000259" key="3">
    <source>
        <dbReference type="Pfam" id="PF23276"/>
    </source>
</evidence>
<evidence type="ECO:0000313" key="5">
    <source>
        <dbReference type="Proteomes" id="UP000717996"/>
    </source>
</evidence>
<feature type="domain" description="Pentatricopeptide repeat-containing protein-mitochondrial" evidence="3">
    <location>
        <begin position="216"/>
        <end position="346"/>
    </location>
</feature>
<dbReference type="NCBIfam" id="TIGR00756">
    <property type="entry name" value="PPR"/>
    <property type="match status" value="2"/>
</dbReference>
<evidence type="ECO:0000256" key="2">
    <source>
        <dbReference type="PROSITE-ProRule" id="PRU00708"/>
    </source>
</evidence>
<dbReference type="OrthoDB" id="185373at2759"/>
<feature type="repeat" description="PPR" evidence="2">
    <location>
        <begin position="107"/>
        <end position="141"/>
    </location>
</feature>
<protein>
    <recommendedName>
        <fullName evidence="3">Pentatricopeptide repeat-containing protein-mitochondrial domain-containing protein</fullName>
    </recommendedName>
</protein>